<keyword evidence="7 13" id="KW-1133">Transmembrane helix</keyword>
<evidence type="ECO:0000256" key="3">
    <source>
        <dbReference type="ARBA" id="ARBA00022475"/>
    </source>
</evidence>
<reference evidence="16 17" key="1">
    <citation type="submission" date="2022-12" db="EMBL/GenBank/DDBJ databases">
        <title>Draft genome sequence of Paenibacillus sp. dW9.</title>
        <authorList>
            <person name="Choi E.-W."/>
            <person name="Kim D.-U."/>
        </authorList>
    </citation>
    <scope>NUCLEOTIDE SEQUENCE [LARGE SCALE GENOMIC DNA]</scope>
    <source>
        <strain evidence="17">dW9</strain>
    </source>
</reference>
<evidence type="ECO:0000256" key="8">
    <source>
        <dbReference type="ARBA" id="ARBA00023065"/>
    </source>
</evidence>
<evidence type="ECO:0000256" key="7">
    <source>
        <dbReference type="ARBA" id="ARBA00022989"/>
    </source>
</evidence>
<accession>A0ABT4QD69</accession>
<dbReference type="Proteomes" id="UP001527882">
    <property type="component" value="Unassembled WGS sequence"/>
</dbReference>
<comment type="function">
    <text evidence="11 13">F(1)F(0) ATP synthase produces ATP from ADP in the presence of a proton or sodium gradient. F-type ATPases consist of two structural domains, F(1) containing the extramembraneous catalytic core and F(0) containing the membrane proton channel, linked together by a central stalk and a peripheral stalk. During catalysis, ATP synthesis in the catalytic domain of F(1) is coupled via a rotary mechanism of the central stalk subunits to proton translocation.</text>
</comment>
<dbReference type="InterPro" id="IPR028987">
    <property type="entry name" value="ATP_synth_B-like_membr_sf"/>
</dbReference>
<comment type="function">
    <text evidence="13">Component of the F(0) channel, it forms part of the peripheral stalk, linking F(1) to F(0).</text>
</comment>
<dbReference type="SUPFAM" id="SSF81573">
    <property type="entry name" value="F1F0 ATP synthase subunit B, membrane domain"/>
    <property type="match status" value="1"/>
</dbReference>
<evidence type="ECO:0000256" key="10">
    <source>
        <dbReference type="ARBA" id="ARBA00023310"/>
    </source>
</evidence>
<protein>
    <recommendedName>
        <fullName evidence="13">ATP synthase subunit b</fullName>
    </recommendedName>
    <alternativeName>
        <fullName evidence="13">ATP synthase F(0) sector subunit b</fullName>
    </alternativeName>
    <alternativeName>
        <fullName evidence="13">ATPase subunit I</fullName>
    </alternativeName>
    <alternativeName>
        <fullName evidence="13">F-type ATPase subunit b</fullName>
        <shortName evidence="13">F-ATPase subunit b</shortName>
    </alternativeName>
</protein>
<evidence type="ECO:0000256" key="4">
    <source>
        <dbReference type="ARBA" id="ARBA00022547"/>
    </source>
</evidence>
<evidence type="ECO:0000256" key="15">
    <source>
        <dbReference type="SAM" id="Coils"/>
    </source>
</evidence>
<dbReference type="PANTHER" id="PTHR33445">
    <property type="entry name" value="ATP SYNTHASE SUBUNIT B', CHLOROPLASTIC"/>
    <property type="match status" value="1"/>
</dbReference>
<dbReference type="Pfam" id="PF00430">
    <property type="entry name" value="ATP-synt_B"/>
    <property type="match status" value="1"/>
</dbReference>
<keyword evidence="3 13" id="KW-1003">Cell membrane</keyword>
<proteinExistence type="inferred from homology"/>
<evidence type="ECO:0000256" key="13">
    <source>
        <dbReference type="HAMAP-Rule" id="MF_01398"/>
    </source>
</evidence>
<evidence type="ECO:0000256" key="14">
    <source>
        <dbReference type="RuleBase" id="RU003848"/>
    </source>
</evidence>
<keyword evidence="8 13" id="KW-0406">Ion transport</keyword>
<evidence type="ECO:0000256" key="6">
    <source>
        <dbReference type="ARBA" id="ARBA00022781"/>
    </source>
</evidence>
<comment type="caution">
    <text evidence="16">The sequence shown here is derived from an EMBL/GenBank/DDBJ whole genome shotgun (WGS) entry which is preliminary data.</text>
</comment>
<evidence type="ECO:0000256" key="12">
    <source>
        <dbReference type="ARBA" id="ARBA00037847"/>
    </source>
</evidence>
<keyword evidence="15" id="KW-0175">Coiled coil</keyword>
<comment type="similarity">
    <text evidence="1 13 14">Belongs to the ATPase B chain family.</text>
</comment>
<dbReference type="CDD" id="cd06503">
    <property type="entry name" value="ATP-synt_Fo_b"/>
    <property type="match status" value="1"/>
</dbReference>
<dbReference type="InterPro" id="IPR005864">
    <property type="entry name" value="ATP_synth_F0_bsu_bac"/>
</dbReference>
<keyword evidence="4 13" id="KW-0138">CF(0)</keyword>
<name>A0ABT4QD69_9BACL</name>
<dbReference type="NCBIfam" id="TIGR01144">
    <property type="entry name" value="ATP_synt_b"/>
    <property type="match status" value="1"/>
</dbReference>
<feature type="transmembrane region" description="Helical" evidence="13">
    <location>
        <begin position="6"/>
        <end position="22"/>
    </location>
</feature>
<organism evidence="16 17">
    <name type="scientific">Paenibacillus gyeongsangnamensis</name>
    <dbReference type="NCBI Taxonomy" id="3388067"/>
    <lineage>
        <taxon>Bacteria</taxon>
        <taxon>Bacillati</taxon>
        <taxon>Bacillota</taxon>
        <taxon>Bacilli</taxon>
        <taxon>Bacillales</taxon>
        <taxon>Paenibacillaceae</taxon>
        <taxon>Paenibacillus</taxon>
    </lineage>
</organism>
<dbReference type="InterPro" id="IPR002146">
    <property type="entry name" value="ATP_synth_b/b'su_bac/chlpt"/>
</dbReference>
<evidence type="ECO:0000256" key="9">
    <source>
        <dbReference type="ARBA" id="ARBA00023136"/>
    </source>
</evidence>
<keyword evidence="5 13" id="KW-0812">Transmembrane</keyword>
<keyword evidence="6 13" id="KW-0375">Hydrogen ion transport</keyword>
<dbReference type="InterPro" id="IPR050059">
    <property type="entry name" value="ATP_synthase_B_chain"/>
</dbReference>
<evidence type="ECO:0000256" key="11">
    <source>
        <dbReference type="ARBA" id="ARBA00025198"/>
    </source>
</evidence>
<evidence type="ECO:0000256" key="1">
    <source>
        <dbReference type="ARBA" id="ARBA00005513"/>
    </source>
</evidence>
<gene>
    <name evidence="13 16" type="primary">atpF</name>
    <name evidence="16" type="ORF">O9H85_20860</name>
</gene>
<dbReference type="HAMAP" id="MF_01398">
    <property type="entry name" value="ATP_synth_b_bprime"/>
    <property type="match status" value="1"/>
</dbReference>
<sequence>MSFVPSSFFIAIIAFLVLYALLRKYAFGPLFGMMEQRRTHVMNEIQTAEQNRKETEKLLAEQKEALQATRKEAHDIIEQAKLTSTKQADEIIAQAKAEATRLKDDAVRDIENEKNKAVAALRREVSAMSVLIASKIIEKQIDEKSQEQLVEHYLKEVGGNQ</sequence>
<evidence type="ECO:0000313" key="17">
    <source>
        <dbReference type="Proteomes" id="UP001527882"/>
    </source>
</evidence>
<evidence type="ECO:0000256" key="2">
    <source>
        <dbReference type="ARBA" id="ARBA00022448"/>
    </source>
</evidence>
<comment type="subcellular location">
    <subcellularLocation>
        <location evidence="13">Cell membrane</location>
        <topology evidence="13">Single-pass membrane protein</topology>
    </subcellularLocation>
    <subcellularLocation>
        <location evidence="12">Endomembrane system</location>
        <topology evidence="12">Single-pass membrane protein</topology>
    </subcellularLocation>
</comment>
<evidence type="ECO:0000313" key="16">
    <source>
        <dbReference type="EMBL" id="MCZ8514823.1"/>
    </source>
</evidence>
<dbReference type="PANTHER" id="PTHR33445:SF1">
    <property type="entry name" value="ATP SYNTHASE SUBUNIT B"/>
    <property type="match status" value="1"/>
</dbReference>
<keyword evidence="9 13" id="KW-0472">Membrane</keyword>
<dbReference type="Gene3D" id="1.20.5.620">
    <property type="entry name" value="F1F0 ATP synthase subunit B, membrane domain"/>
    <property type="match status" value="1"/>
</dbReference>
<keyword evidence="2 13" id="KW-0813">Transport</keyword>
<comment type="subunit">
    <text evidence="13">F-type ATPases have 2 components, F(1) - the catalytic core - and F(0) - the membrane proton channel. F(1) has five subunits: alpha(3), beta(3), gamma(1), delta(1), epsilon(1). F(0) has three main subunits: a(1), b(2) and c(10-14). The alpha and beta chains form an alternating ring which encloses part of the gamma chain. F(1) is attached to F(0) by a central stalk formed by the gamma and epsilon chains, while a peripheral stalk is formed by the delta and b chains.</text>
</comment>
<evidence type="ECO:0000256" key="5">
    <source>
        <dbReference type="ARBA" id="ARBA00022692"/>
    </source>
</evidence>
<dbReference type="RefSeq" id="WP_269883353.1">
    <property type="nucleotide sequence ID" value="NZ_JAQAGZ010000014.1"/>
</dbReference>
<keyword evidence="10 13" id="KW-0066">ATP synthesis</keyword>
<feature type="coiled-coil region" evidence="15">
    <location>
        <begin position="38"/>
        <end position="123"/>
    </location>
</feature>
<keyword evidence="17" id="KW-1185">Reference proteome</keyword>
<dbReference type="EMBL" id="JAQAGZ010000014">
    <property type="protein sequence ID" value="MCZ8514823.1"/>
    <property type="molecule type" value="Genomic_DNA"/>
</dbReference>